<dbReference type="Pfam" id="PF23562">
    <property type="entry name" value="AMP-binding_C_3"/>
    <property type="match status" value="1"/>
</dbReference>
<dbReference type="Gene3D" id="3.30.300.30">
    <property type="match status" value="1"/>
</dbReference>
<comment type="caution">
    <text evidence="3">The sequence shown here is derived from an EMBL/GenBank/DDBJ whole genome shotgun (WGS) entry which is preliminary data.</text>
</comment>
<reference evidence="4" key="1">
    <citation type="journal article" date="2019" name="Int. J. Syst. Evol. Microbiol.">
        <title>The Global Catalogue of Microorganisms (GCM) 10K type strain sequencing project: providing services to taxonomists for standard genome sequencing and annotation.</title>
        <authorList>
            <consortium name="The Broad Institute Genomics Platform"/>
            <consortium name="The Broad Institute Genome Sequencing Center for Infectious Disease"/>
            <person name="Wu L."/>
            <person name="Ma J."/>
        </authorList>
    </citation>
    <scope>NUCLEOTIDE SEQUENCE [LARGE SCALE GENOMIC DNA]</scope>
    <source>
        <strain evidence="4">CCUG 55585</strain>
    </source>
</reference>
<name>A0ABW2YA95_9GAMM</name>
<accession>A0ABW2YA95</accession>
<gene>
    <name evidence="3" type="ORF">ACFQ0E_04305</name>
</gene>
<evidence type="ECO:0000259" key="2">
    <source>
        <dbReference type="Pfam" id="PF00501"/>
    </source>
</evidence>
<evidence type="ECO:0000313" key="4">
    <source>
        <dbReference type="Proteomes" id="UP001597110"/>
    </source>
</evidence>
<sequence length="504" mass="53073">MDTTTTFDDLIAGIGGDAVRVRWTGGEWTGDDFAARIRQFAQALEDSGAARIASRLDNGPDWLALDLAIRALGRVHVPLPTFFTPGQVAHALASSGADALVVSVDAPLPEPFSLLPSRALGDAMRLVSLPAQPVDLPEGTVVITFTSGTTGTPKGVCLDADALLAVATSLAEAAGPLSARRHLCLMPLSTLLENVGGLCAALLSDAEIVVPSLGEIGYSGSAGLDVPTLLACLHRHRPESAILLPQLLLALVMAAERGAALPDSLKFLAVGGGRVGETLVARAEAVGLPVFEGYGLSECASVVCLNRPGATRAGSVGRPLPHARVTVRDGELFVEGVRMLGYLGDEDSRHGPIATGDLGHIDDDGYVHISGRRKHLFITAFGRNVSPEWVESELLQHPAFAQAVVHGEARPFNIAIVWPRDPAADDRTLRAALDVINRALPDYARVRDIVRADAPFTFADGLLTSNGRPRRDAILARHADAVEACYARDAAASFPTERIPDTAT</sequence>
<proteinExistence type="predicted"/>
<dbReference type="InterPro" id="IPR042099">
    <property type="entry name" value="ANL_N_sf"/>
</dbReference>
<dbReference type="PROSITE" id="PS00455">
    <property type="entry name" value="AMP_BINDING"/>
    <property type="match status" value="1"/>
</dbReference>
<dbReference type="InterPro" id="IPR045851">
    <property type="entry name" value="AMP-bd_C_sf"/>
</dbReference>
<dbReference type="Pfam" id="PF00501">
    <property type="entry name" value="AMP-binding"/>
    <property type="match status" value="1"/>
</dbReference>
<protein>
    <submittedName>
        <fullName evidence="3">AMP-binding protein</fullName>
    </submittedName>
</protein>
<dbReference type="InterPro" id="IPR020845">
    <property type="entry name" value="AMP-binding_CS"/>
</dbReference>
<keyword evidence="1" id="KW-0436">Ligase</keyword>
<evidence type="ECO:0000256" key="1">
    <source>
        <dbReference type="ARBA" id="ARBA00022598"/>
    </source>
</evidence>
<dbReference type="PANTHER" id="PTHR43767">
    <property type="entry name" value="LONG-CHAIN-FATTY-ACID--COA LIGASE"/>
    <property type="match status" value="1"/>
</dbReference>
<keyword evidence="4" id="KW-1185">Reference proteome</keyword>
<dbReference type="Proteomes" id="UP001597110">
    <property type="component" value="Unassembled WGS sequence"/>
</dbReference>
<dbReference type="EMBL" id="JBHTIF010000001">
    <property type="protein sequence ID" value="MFD0724816.1"/>
    <property type="molecule type" value="Genomic_DNA"/>
</dbReference>
<dbReference type="Gene3D" id="3.40.50.12780">
    <property type="entry name" value="N-terminal domain of ligase-like"/>
    <property type="match status" value="1"/>
</dbReference>
<dbReference type="SUPFAM" id="SSF56801">
    <property type="entry name" value="Acetyl-CoA synthetase-like"/>
    <property type="match status" value="1"/>
</dbReference>
<dbReference type="InterPro" id="IPR050237">
    <property type="entry name" value="ATP-dep_AMP-bd_enzyme"/>
</dbReference>
<evidence type="ECO:0000313" key="3">
    <source>
        <dbReference type="EMBL" id="MFD0724816.1"/>
    </source>
</evidence>
<feature type="domain" description="AMP-dependent synthetase/ligase" evidence="2">
    <location>
        <begin position="17"/>
        <end position="331"/>
    </location>
</feature>
<dbReference type="InterPro" id="IPR000873">
    <property type="entry name" value="AMP-dep_synth/lig_dom"/>
</dbReference>
<organism evidence="3 4">
    <name type="scientific">Lysobacter brunescens</name>
    <dbReference type="NCBI Taxonomy" id="262323"/>
    <lineage>
        <taxon>Bacteria</taxon>
        <taxon>Pseudomonadati</taxon>
        <taxon>Pseudomonadota</taxon>
        <taxon>Gammaproteobacteria</taxon>
        <taxon>Lysobacterales</taxon>
        <taxon>Lysobacteraceae</taxon>
        <taxon>Lysobacter</taxon>
    </lineage>
</organism>
<dbReference type="PANTHER" id="PTHR43767:SF8">
    <property type="entry name" value="LONG-CHAIN-FATTY-ACID--COA LIGASE"/>
    <property type="match status" value="1"/>
</dbReference>
<dbReference type="RefSeq" id="WP_386822456.1">
    <property type="nucleotide sequence ID" value="NZ_JBHTIF010000001.1"/>
</dbReference>